<dbReference type="RefSeq" id="WP_217065654.1">
    <property type="nucleotide sequence ID" value="NZ_JAHQCS010000079.1"/>
</dbReference>
<reference evidence="4 5" key="1">
    <citation type="submission" date="2021-06" db="EMBL/GenBank/DDBJ databases">
        <title>Bacillus sp. RD4P76, an endophyte from a halophyte.</title>
        <authorList>
            <person name="Sun J.-Q."/>
        </authorList>
    </citation>
    <scope>NUCLEOTIDE SEQUENCE [LARGE SCALE GENOMIC DNA]</scope>
    <source>
        <strain evidence="4 5">CGMCC 1.15917</strain>
    </source>
</reference>
<gene>
    <name evidence="4" type="ORF">KS419_07930</name>
</gene>
<dbReference type="InterPro" id="IPR001303">
    <property type="entry name" value="Aldolase_II/adducin_N"/>
</dbReference>
<organism evidence="4 5">
    <name type="scientific">Evansella tamaricis</name>
    <dbReference type="NCBI Taxonomy" id="2069301"/>
    <lineage>
        <taxon>Bacteria</taxon>
        <taxon>Bacillati</taxon>
        <taxon>Bacillota</taxon>
        <taxon>Bacilli</taxon>
        <taxon>Bacillales</taxon>
        <taxon>Bacillaceae</taxon>
        <taxon>Evansella</taxon>
    </lineage>
</organism>
<dbReference type="Pfam" id="PF00596">
    <property type="entry name" value="Aldolase_II"/>
    <property type="match status" value="1"/>
</dbReference>
<dbReference type="PANTHER" id="PTHR22789:SF0">
    <property type="entry name" value="3-OXO-TETRONATE 4-PHOSPHATE DECARBOXYLASE-RELATED"/>
    <property type="match status" value="1"/>
</dbReference>
<evidence type="ECO:0000313" key="5">
    <source>
        <dbReference type="Proteomes" id="UP000784880"/>
    </source>
</evidence>
<dbReference type="SMART" id="SM01007">
    <property type="entry name" value="Aldolase_II"/>
    <property type="match status" value="1"/>
</dbReference>
<comment type="caution">
    <text evidence="4">The sequence shown here is derived from an EMBL/GenBank/DDBJ whole genome shotgun (WGS) entry which is preliminary data.</text>
</comment>
<dbReference type="InterPro" id="IPR050197">
    <property type="entry name" value="Aldolase_class_II_sugar_metab"/>
</dbReference>
<protein>
    <submittedName>
        <fullName evidence="4">Class II aldolase/adducin family protein</fullName>
    </submittedName>
</protein>
<name>A0ABS6JDA5_9BACI</name>
<evidence type="ECO:0000259" key="3">
    <source>
        <dbReference type="SMART" id="SM01007"/>
    </source>
</evidence>
<dbReference type="EMBL" id="JAHQCS010000079">
    <property type="protein sequence ID" value="MBU9711661.1"/>
    <property type="molecule type" value="Genomic_DNA"/>
</dbReference>
<sequence>MHEKNALRNELIETTNYMFENELAWGNSGNVSARTSDREFLVTKSGTYLGNLMEDDFIEWETGREIDRSQSKRPSKEVPMHQAIYEQRPEIQAVLHATPFYSTIVANTSLTIPANSFVEGMYYLERVARIPYAHPGSKELGELVWEKAKETNVMLLENHGVIVFDTSLQEARMALHTLEFACKMAVTMQSQQVRINELPPGQVYDFLHYAGYKPRRKWER</sequence>
<accession>A0ABS6JDA5</accession>
<evidence type="ECO:0000256" key="2">
    <source>
        <dbReference type="ARBA" id="ARBA00023239"/>
    </source>
</evidence>
<evidence type="ECO:0000313" key="4">
    <source>
        <dbReference type="EMBL" id="MBU9711661.1"/>
    </source>
</evidence>
<dbReference type="Proteomes" id="UP000784880">
    <property type="component" value="Unassembled WGS sequence"/>
</dbReference>
<keyword evidence="2" id="KW-0456">Lyase</keyword>
<keyword evidence="1" id="KW-0479">Metal-binding</keyword>
<dbReference type="PANTHER" id="PTHR22789">
    <property type="entry name" value="FUCULOSE PHOSPHATE ALDOLASE"/>
    <property type="match status" value="1"/>
</dbReference>
<feature type="domain" description="Class II aldolase/adducin N-terminal" evidence="3">
    <location>
        <begin position="9"/>
        <end position="186"/>
    </location>
</feature>
<keyword evidence="5" id="KW-1185">Reference proteome</keyword>
<proteinExistence type="predicted"/>
<evidence type="ECO:0000256" key="1">
    <source>
        <dbReference type="ARBA" id="ARBA00022723"/>
    </source>
</evidence>